<accession>A0ABM4BHJ2</accession>
<keyword evidence="11" id="KW-1185">Reference proteome</keyword>
<evidence type="ECO:0000256" key="2">
    <source>
        <dbReference type="ARBA" id="ARBA00009239"/>
    </source>
</evidence>
<dbReference type="InterPro" id="IPR008428">
    <property type="entry name" value="Chond_GalNAc"/>
</dbReference>
<keyword evidence="3 9" id="KW-0808">Transferase</keyword>
<evidence type="ECO:0000256" key="8">
    <source>
        <dbReference type="ARBA" id="ARBA00023136"/>
    </source>
</evidence>
<keyword evidence="7 9" id="KW-0333">Golgi apparatus</keyword>
<dbReference type="Pfam" id="PF05679">
    <property type="entry name" value="CHGN"/>
    <property type="match status" value="1"/>
</dbReference>
<dbReference type="InterPro" id="IPR037524">
    <property type="entry name" value="PA14/GLEYA"/>
</dbReference>
<dbReference type="GeneID" id="100197669"/>
<organism evidence="11 12">
    <name type="scientific">Hydra vulgaris</name>
    <name type="common">Hydra</name>
    <name type="synonym">Hydra attenuata</name>
    <dbReference type="NCBI Taxonomy" id="6087"/>
    <lineage>
        <taxon>Eukaryota</taxon>
        <taxon>Metazoa</taxon>
        <taxon>Cnidaria</taxon>
        <taxon>Hydrozoa</taxon>
        <taxon>Hydroidolina</taxon>
        <taxon>Anthoathecata</taxon>
        <taxon>Aplanulata</taxon>
        <taxon>Hydridae</taxon>
        <taxon>Hydra</taxon>
    </lineage>
</organism>
<evidence type="ECO:0000256" key="1">
    <source>
        <dbReference type="ARBA" id="ARBA00004447"/>
    </source>
</evidence>
<evidence type="ECO:0000256" key="4">
    <source>
        <dbReference type="ARBA" id="ARBA00022692"/>
    </source>
</evidence>
<dbReference type="PROSITE" id="PS51820">
    <property type="entry name" value="PA14"/>
    <property type="match status" value="1"/>
</dbReference>
<sequence length="932" mass="108160">MARNRLVRGLSLLVVIFILILAFYLVFILNDYSPISIDEKETNFYLFNENKLALDVQMLVNSIKTGKSTHVPKVKLITTKAATSRIAKNSKKNNTENISNQYLTLSSLVNKKKSVSIPGILNVHIWEGWCGSRIEDLKRNMHFPLYPSVFTNISRFFAQWHETGYGERIFGYLHPPLTGNYTFAVSCDDNCEVWLSNSTDIFSTQKIVYVGTKEEPANTDVGDFKRFSTQISQEIFLEAGKKYFIEALHKQAAFKDHFLLAWLAPGWIRVKTITTADISSYMSLENITDINDIADYIPETMVSHHFSFNNSMESIYTLNKSVHKFGRADDRDKFHLVPLVNLTDFEGLLPQIDYQPSYLVDFVPERYEGVHLVHETAVYPSDNTELTHMVPYHDCFYRHANSYMSSLNTKKLEHKFVPIFSKVIQSVNNLSNSLHPFPKKLYNKVENINTTKKQDIINELNATPKNLFGRKLLHIFTTISTIKNISVDSNLHVSKDILPTEPVVIESNINKSKIWNGTWSRVEQYNFSRSFESSKFSYLKPVTRSPLNYRHPRFDDRIHKKIDQKVYFKNGRSDNFSFASTLEMIRLYDVFGPAVHYLRRIMERGLKYIYSSVHSTCKSDGNLVLSTEIALSIVNRYMKIVKNKYNKKYSLKKVINIEENHDVVKGNRYLVELDLYVDGKENSFRFSRYVYQDISGALYEPRNFQWNVDASIHVIVPVKDQGRWLLHFIRNMENIYLETKDSHINVIIVDFNSTDMDIEKSLHSSRIPRYQVVKLNGPFQRALGIQAGANLVKQVDDIVFTCDLHLDIPSHLFDSIRKHTIKGKMAFAPMVHRLSCGYTPDLPYGLWENEGYGLFSITKYDFDRVGGMNTREFKTKWGGEDWELLDRVLAHGLEVERFRISKFYHYHHSKKRMWTAHKTSNAPLFPVIRSIL</sequence>
<keyword evidence="8 9" id="KW-0472">Membrane</keyword>
<dbReference type="Pfam" id="PF07691">
    <property type="entry name" value="PA14"/>
    <property type="match status" value="1"/>
</dbReference>
<protein>
    <recommendedName>
        <fullName evidence="9">Beta-1,4-N-acetylgalactosaminyltransferase</fullName>
        <ecNumber evidence="9">2.4.1.244</ecNumber>
    </recommendedName>
</protein>
<feature type="domain" description="PA14" evidence="10">
    <location>
        <begin position="116"/>
        <end position="277"/>
    </location>
</feature>
<comment type="similarity">
    <text evidence="2 9">Belongs to the chondroitin N-acetylgalactosaminyltransferase family.</text>
</comment>
<evidence type="ECO:0000256" key="3">
    <source>
        <dbReference type="ARBA" id="ARBA00022679"/>
    </source>
</evidence>
<dbReference type="InterPro" id="IPR029044">
    <property type="entry name" value="Nucleotide-diphossugar_trans"/>
</dbReference>
<evidence type="ECO:0000256" key="5">
    <source>
        <dbReference type="ARBA" id="ARBA00022968"/>
    </source>
</evidence>
<dbReference type="EC" id="2.4.1.244" evidence="9"/>
<dbReference type="Gene3D" id="2.60.120.1560">
    <property type="match status" value="1"/>
</dbReference>
<gene>
    <name evidence="12" type="primary">LOC100197669</name>
</gene>
<comment type="catalytic activity">
    <reaction evidence="9">
        <text>an N-acetyl-beta-D-glucosaminyl derivative + UDP-N-acetyl-alpha-D-galactosamine = an N-acetyl-beta-D-galactosaminyl-(1-&gt;4)-N-acetyl-beta-D-glucosaminyl derivative + UDP + H(+)</text>
        <dbReference type="Rhea" id="RHEA:20493"/>
        <dbReference type="ChEBI" id="CHEBI:15378"/>
        <dbReference type="ChEBI" id="CHEBI:58223"/>
        <dbReference type="ChEBI" id="CHEBI:61631"/>
        <dbReference type="ChEBI" id="CHEBI:67138"/>
        <dbReference type="ChEBI" id="CHEBI:138027"/>
        <dbReference type="EC" id="2.4.1.244"/>
    </reaction>
</comment>
<evidence type="ECO:0000256" key="9">
    <source>
        <dbReference type="RuleBase" id="RU364016"/>
    </source>
</evidence>
<proteinExistence type="inferred from homology"/>
<dbReference type="SUPFAM" id="SSF56988">
    <property type="entry name" value="Anthrax protective antigen"/>
    <property type="match status" value="1"/>
</dbReference>
<dbReference type="Proteomes" id="UP001652625">
    <property type="component" value="Chromosome 03"/>
</dbReference>
<keyword evidence="6 9" id="KW-1133">Transmembrane helix</keyword>
<reference evidence="12" key="1">
    <citation type="submission" date="2025-08" db="UniProtKB">
        <authorList>
            <consortium name="RefSeq"/>
        </authorList>
    </citation>
    <scope>IDENTIFICATION</scope>
</reference>
<dbReference type="PANTHER" id="PTHR12369:SF5">
    <property type="entry name" value="HEXOSYLTRANSFERASE"/>
    <property type="match status" value="1"/>
</dbReference>
<evidence type="ECO:0000313" key="12">
    <source>
        <dbReference type="RefSeq" id="XP_065648462.1"/>
    </source>
</evidence>
<dbReference type="InterPro" id="IPR011658">
    <property type="entry name" value="PA14_dom"/>
</dbReference>
<comment type="function">
    <text evidence="9">Transfers N-acetylgalactosamine (GalNAc) from UDP-GalNAc to N-acetylglucosamine-beta-benzyl with a beta-1,4-linkage to form N,N'-diacetyllactosediamine, GalNAc-beta-1,4-GlcNAc structures in N-linked glycans and probably O-linked glycans.</text>
</comment>
<keyword evidence="5 9" id="KW-0735">Signal-anchor</keyword>
<name>A0ABM4BHJ2_HYDVU</name>
<evidence type="ECO:0000259" key="10">
    <source>
        <dbReference type="PROSITE" id="PS51820"/>
    </source>
</evidence>
<comment type="subcellular location">
    <subcellularLocation>
        <location evidence="1 9">Golgi apparatus</location>
        <location evidence="1 9">Golgi stack membrane</location>
        <topology evidence="1 9">Single-pass type II membrane protein</topology>
    </subcellularLocation>
</comment>
<dbReference type="Gene3D" id="3.90.550.10">
    <property type="entry name" value="Spore Coat Polysaccharide Biosynthesis Protein SpsA, Chain A"/>
    <property type="match status" value="1"/>
</dbReference>
<dbReference type="SMART" id="SM00758">
    <property type="entry name" value="PA14"/>
    <property type="match status" value="1"/>
</dbReference>
<dbReference type="SUPFAM" id="SSF53448">
    <property type="entry name" value="Nucleotide-diphospho-sugar transferases"/>
    <property type="match status" value="1"/>
</dbReference>
<dbReference type="RefSeq" id="XP_065648462.1">
    <property type="nucleotide sequence ID" value="XM_065792390.1"/>
</dbReference>
<keyword evidence="4 9" id="KW-0812">Transmembrane</keyword>
<evidence type="ECO:0000256" key="6">
    <source>
        <dbReference type="ARBA" id="ARBA00022989"/>
    </source>
</evidence>
<dbReference type="InterPro" id="IPR051227">
    <property type="entry name" value="CS_glycosyltransferase"/>
</dbReference>
<feature type="transmembrane region" description="Helical" evidence="9">
    <location>
        <begin position="12"/>
        <end position="29"/>
    </location>
</feature>
<dbReference type="PANTHER" id="PTHR12369">
    <property type="entry name" value="CHONDROITIN SYNTHASE"/>
    <property type="match status" value="1"/>
</dbReference>
<evidence type="ECO:0000313" key="11">
    <source>
        <dbReference type="Proteomes" id="UP001652625"/>
    </source>
</evidence>
<evidence type="ECO:0000256" key="7">
    <source>
        <dbReference type="ARBA" id="ARBA00023034"/>
    </source>
</evidence>